<name>A0A3M7PIW9_BRAPC</name>
<evidence type="ECO:0000313" key="1">
    <source>
        <dbReference type="EMBL" id="RMZ99051.1"/>
    </source>
</evidence>
<dbReference type="SUPFAM" id="SSF53448">
    <property type="entry name" value="Nucleotide-diphospho-sugar transferases"/>
    <property type="match status" value="1"/>
</dbReference>
<reference evidence="1 2" key="1">
    <citation type="journal article" date="2018" name="Sci. Rep.">
        <title>Genomic signatures of local adaptation to the degree of environmental predictability in rotifers.</title>
        <authorList>
            <person name="Franch-Gras L."/>
            <person name="Hahn C."/>
            <person name="Garcia-Roger E.M."/>
            <person name="Carmona M.J."/>
            <person name="Serra M."/>
            <person name="Gomez A."/>
        </authorList>
    </citation>
    <scope>NUCLEOTIDE SEQUENCE [LARGE SCALE GENOMIC DNA]</scope>
    <source>
        <strain evidence="1">HYR1</strain>
    </source>
</reference>
<dbReference type="Gene3D" id="3.90.550.20">
    <property type="match status" value="1"/>
</dbReference>
<sequence>GGFYIDTDSFVIRNLENLKNSIGVTDNFSYKCSKKVFNAPKAKNFTCISNSVYHFDRHHPFMKDCVDYYDIWWIRHQGYAPAGAIMMMELIKNNFDKINFIPQRELICFYHLRKTRKIVSEDDKDLKYALNNCYTIQMLGAGRSNIGIGNFNKTF</sequence>
<gene>
    <name evidence="1" type="ORF">BpHYR1_002995</name>
</gene>
<accession>A0A3M7PIW9</accession>
<dbReference type="Proteomes" id="UP000276133">
    <property type="component" value="Unassembled WGS sequence"/>
</dbReference>
<protein>
    <submittedName>
        <fullName evidence="1">Uncharacterized protein</fullName>
    </submittedName>
</protein>
<comment type="caution">
    <text evidence="1">The sequence shown here is derived from an EMBL/GenBank/DDBJ whole genome shotgun (WGS) entry which is preliminary data.</text>
</comment>
<proteinExistence type="predicted"/>
<organism evidence="1 2">
    <name type="scientific">Brachionus plicatilis</name>
    <name type="common">Marine rotifer</name>
    <name type="synonym">Brachionus muelleri</name>
    <dbReference type="NCBI Taxonomy" id="10195"/>
    <lineage>
        <taxon>Eukaryota</taxon>
        <taxon>Metazoa</taxon>
        <taxon>Spiralia</taxon>
        <taxon>Gnathifera</taxon>
        <taxon>Rotifera</taxon>
        <taxon>Eurotatoria</taxon>
        <taxon>Monogononta</taxon>
        <taxon>Pseudotrocha</taxon>
        <taxon>Ploima</taxon>
        <taxon>Brachionidae</taxon>
        <taxon>Brachionus</taxon>
    </lineage>
</organism>
<keyword evidence="2" id="KW-1185">Reference proteome</keyword>
<dbReference type="OrthoDB" id="409543at2759"/>
<dbReference type="EMBL" id="REGN01010438">
    <property type="protein sequence ID" value="RMZ99051.1"/>
    <property type="molecule type" value="Genomic_DNA"/>
</dbReference>
<evidence type="ECO:0000313" key="2">
    <source>
        <dbReference type="Proteomes" id="UP000276133"/>
    </source>
</evidence>
<feature type="non-terminal residue" evidence="1">
    <location>
        <position position="1"/>
    </location>
</feature>
<dbReference type="AlphaFoldDB" id="A0A3M7PIW9"/>
<dbReference type="InterPro" id="IPR029044">
    <property type="entry name" value="Nucleotide-diphossugar_trans"/>
</dbReference>